<organism evidence="1">
    <name type="scientific">marine metagenome</name>
    <dbReference type="NCBI Taxonomy" id="408172"/>
    <lineage>
        <taxon>unclassified sequences</taxon>
        <taxon>metagenomes</taxon>
        <taxon>ecological metagenomes</taxon>
    </lineage>
</organism>
<dbReference type="AlphaFoldDB" id="A0A383ALH3"/>
<dbReference type="Pfam" id="PF13277">
    <property type="entry name" value="YmdB"/>
    <property type="match status" value="1"/>
</dbReference>
<evidence type="ECO:0000313" key="1">
    <source>
        <dbReference type="EMBL" id="SVE08622.1"/>
    </source>
</evidence>
<reference evidence="1" key="1">
    <citation type="submission" date="2018-05" db="EMBL/GenBank/DDBJ databases">
        <authorList>
            <person name="Lanie J.A."/>
            <person name="Ng W.-L."/>
            <person name="Kazmierczak K.M."/>
            <person name="Andrzejewski T.M."/>
            <person name="Davidsen T.M."/>
            <person name="Wayne K.J."/>
            <person name="Tettelin H."/>
            <person name="Glass J.I."/>
            <person name="Rusch D."/>
            <person name="Podicherti R."/>
            <person name="Tsui H.-C.T."/>
            <person name="Winkler M.E."/>
        </authorList>
    </citation>
    <scope>NUCLEOTIDE SEQUENCE</scope>
</reference>
<dbReference type="SUPFAM" id="SSF56300">
    <property type="entry name" value="Metallo-dependent phosphatases"/>
    <property type="match status" value="1"/>
</dbReference>
<sequence length="79" mass="8619">MKILFIGDIVGKPGREVVRKALPILVEHHAIDIVIANVENAAGGMGITRDVAESIRDIGVQVMTSGNHIWDKKEALDYI</sequence>
<accession>A0A383ALH3</accession>
<dbReference type="Gene3D" id="3.60.21.10">
    <property type="match status" value="1"/>
</dbReference>
<name>A0A383ALH3_9ZZZZ</name>
<dbReference type="EMBL" id="UINC01193154">
    <property type="protein sequence ID" value="SVE08622.1"/>
    <property type="molecule type" value="Genomic_DNA"/>
</dbReference>
<gene>
    <name evidence="1" type="ORF">METZ01_LOCUS461476</name>
</gene>
<evidence type="ECO:0008006" key="2">
    <source>
        <dbReference type="Google" id="ProtNLM"/>
    </source>
</evidence>
<dbReference type="InterPro" id="IPR005235">
    <property type="entry name" value="YmdB-like"/>
</dbReference>
<dbReference type="InterPro" id="IPR029052">
    <property type="entry name" value="Metallo-depent_PP-like"/>
</dbReference>
<dbReference type="PANTHER" id="PTHR36303">
    <property type="entry name" value="2',3'-CYCLIC-NUCLEOTIDE 2'-PHOSPHODIESTERASE"/>
    <property type="match status" value="1"/>
</dbReference>
<dbReference type="PANTHER" id="PTHR36303:SF1">
    <property type="entry name" value="2',3'-CYCLIC-NUCLEOTIDE 2'-PHOSPHODIESTERASE"/>
    <property type="match status" value="1"/>
</dbReference>
<protein>
    <recommendedName>
        <fullName evidence="2">Calcineurin-like phosphoesterase domain-containing protein</fullName>
    </recommendedName>
</protein>
<feature type="non-terminal residue" evidence="1">
    <location>
        <position position="79"/>
    </location>
</feature>
<dbReference type="GO" id="GO:0004113">
    <property type="term" value="F:2',3'-cyclic-nucleotide 3'-phosphodiesterase activity"/>
    <property type="evidence" value="ECO:0007669"/>
    <property type="project" value="TreeGrafter"/>
</dbReference>
<proteinExistence type="predicted"/>